<protein>
    <submittedName>
        <fullName evidence="1">Uncharacterized protein</fullName>
    </submittedName>
</protein>
<feature type="non-terminal residue" evidence="1">
    <location>
        <position position="32"/>
    </location>
</feature>
<evidence type="ECO:0000313" key="1">
    <source>
        <dbReference type="EMBL" id="GAJ20313.1"/>
    </source>
</evidence>
<dbReference type="AlphaFoldDB" id="X1US34"/>
<dbReference type="EMBL" id="BARW01043494">
    <property type="protein sequence ID" value="GAJ20313.1"/>
    <property type="molecule type" value="Genomic_DNA"/>
</dbReference>
<proteinExistence type="predicted"/>
<accession>X1US34</accession>
<feature type="non-terminal residue" evidence="1">
    <location>
        <position position="1"/>
    </location>
</feature>
<name>X1US34_9ZZZZ</name>
<organism evidence="1">
    <name type="scientific">marine sediment metagenome</name>
    <dbReference type="NCBI Taxonomy" id="412755"/>
    <lineage>
        <taxon>unclassified sequences</taxon>
        <taxon>metagenomes</taxon>
        <taxon>ecological metagenomes</taxon>
    </lineage>
</organism>
<comment type="caution">
    <text evidence="1">The sequence shown here is derived from an EMBL/GenBank/DDBJ whole genome shotgun (WGS) entry which is preliminary data.</text>
</comment>
<reference evidence="1" key="1">
    <citation type="journal article" date="2014" name="Front. Microbiol.">
        <title>High frequency of phylogenetically diverse reductive dehalogenase-homologous genes in deep subseafloor sedimentary metagenomes.</title>
        <authorList>
            <person name="Kawai M."/>
            <person name="Futagami T."/>
            <person name="Toyoda A."/>
            <person name="Takaki Y."/>
            <person name="Nishi S."/>
            <person name="Hori S."/>
            <person name="Arai W."/>
            <person name="Tsubouchi T."/>
            <person name="Morono Y."/>
            <person name="Uchiyama I."/>
            <person name="Ito T."/>
            <person name="Fujiyama A."/>
            <person name="Inagaki F."/>
            <person name="Takami H."/>
        </authorList>
    </citation>
    <scope>NUCLEOTIDE SEQUENCE</scope>
    <source>
        <strain evidence="1">Expedition CK06-06</strain>
    </source>
</reference>
<sequence length="32" mass="3688">SGYPDFYTQVEKKLSPFLDLEATIIYPSCYQA</sequence>
<gene>
    <name evidence="1" type="ORF">S12H4_63656</name>
</gene>